<keyword evidence="5 6" id="KW-0472">Membrane</keyword>
<feature type="transmembrane region" description="Helical" evidence="6">
    <location>
        <begin position="113"/>
        <end position="138"/>
    </location>
</feature>
<evidence type="ECO:0000256" key="1">
    <source>
        <dbReference type="ARBA" id="ARBA00004225"/>
    </source>
</evidence>
<dbReference type="Pfam" id="PF07114">
    <property type="entry name" value="TMEM126"/>
    <property type="match status" value="1"/>
</dbReference>
<evidence type="ECO:0000256" key="4">
    <source>
        <dbReference type="ARBA" id="ARBA00023128"/>
    </source>
</evidence>
<keyword evidence="8" id="KW-1185">Reference proteome</keyword>
<dbReference type="GO" id="GO:0032981">
    <property type="term" value="P:mitochondrial respiratory chain complex I assembly"/>
    <property type="evidence" value="ECO:0007669"/>
    <property type="project" value="TreeGrafter"/>
</dbReference>
<dbReference type="GO" id="GO:0031966">
    <property type="term" value="C:mitochondrial membrane"/>
    <property type="evidence" value="ECO:0007669"/>
    <property type="project" value="UniProtKB-SubCell"/>
</dbReference>
<evidence type="ECO:0000256" key="3">
    <source>
        <dbReference type="ARBA" id="ARBA00022989"/>
    </source>
</evidence>
<name>A0A5C6MJN0_9TELE</name>
<gene>
    <name evidence="7" type="ORF">D4764_09G0000380</name>
</gene>
<proteinExistence type="predicted"/>
<dbReference type="InterPro" id="IPR009801">
    <property type="entry name" value="TMEM126"/>
</dbReference>
<dbReference type="PANTHER" id="PTHR16296:SF2">
    <property type="entry name" value="TRANSMEMBRANE PROTEIN 126A"/>
    <property type="match status" value="1"/>
</dbReference>
<evidence type="ECO:0000256" key="5">
    <source>
        <dbReference type="ARBA" id="ARBA00023136"/>
    </source>
</evidence>
<accession>A0A5C6MJN0</accession>
<dbReference type="PANTHER" id="PTHR16296">
    <property type="entry name" value="UNCHARACTERIZED HYPOTHALAMUS PROTEIN HT007"/>
    <property type="match status" value="1"/>
</dbReference>
<comment type="caution">
    <text evidence="7">The sequence shown here is derived from an EMBL/GenBank/DDBJ whole genome shotgun (WGS) entry which is preliminary data.</text>
</comment>
<evidence type="ECO:0000256" key="6">
    <source>
        <dbReference type="SAM" id="Phobius"/>
    </source>
</evidence>
<feature type="transmembrane region" description="Helical" evidence="6">
    <location>
        <begin position="38"/>
        <end position="58"/>
    </location>
</feature>
<keyword evidence="3 6" id="KW-1133">Transmembrane helix</keyword>
<keyword evidence="4" id="KW-0496">Mitochondrion</keyword>
<reference evidence="7 8" key="1">
    <citation type="submission" date="2019-04" db="EMBL/GenBank/DDBJ databases">
        <title>Chromosome genome assembly for Takifugu flavidus.</title>
        <authorList>
            <person name="Xiao S."/>
        </authorList>
    </citation>
    <scope>NUCLEOTIDE SEQUENCE [LARGE SCALE GENOMIC DNA]</scope>
    <source>
        <strain evidence="7">HTHZ2018</strain>
        <tissue evidence="7">Muscle</tissue>
    </source>
</reference>
<protein>
    <submittedName>
        <fullName evidence="7">Transmembrane protein 126A</fullName>
    </submittedName>
</protein>
<keyword evidence="2 6" id="KW-0812">Transmembrane</keyword>
<dbReference type="Proteomes" id="UP000324091">
    <property type="component" value="Chromosome 9"/>
</dbReference>
<dbReference type="AlphaFoldDB" id="A0A5C6MJN0"/>
<feature type="transmembrane region" description="Helical" evidence="6">
    <location>
        <begin position="70"/>
        <end position="93"/>
    </location>
</feature>
<sequence length="205" mass="22517">MSDNTRKDAASANALRRAAIVEMLSRNFERLPDIEKNLFMYAPVYLGGNAALAGLISNSLYRRTLHVRQAAISSSMPLAVLPFLTTFALYSAAVSTPLMSADLNCPSCAMMRGALIGVVGGGLYPILLALPVNLGLAARYQTTPLPEKGNQIRFWVDISKPVLRRMRAVMVLQAFFGTYLSSRNFETYTMLFQMTSGPPDEELKD</sequence>
<evidence type="ECO:0000256" key="2">
    <source>
        <dbReference type="ARBA" id="ARBA00022692"/>
    </source>
</evidence>
<dbReference type="EMBL" id="RHFK02000022">
    <property type="protein sequence ID" value="TWW54989.1"/>
    <property type="molecule type" value="Genomic_DNA"/>
</dbReference>
<evidence type="ECO:0000313" key="8">
    <source>
        <dbReference type="Proteomes" id="UP000324091"/>
    </source>
</evidence>
<organism evidence="7 8">
    <name type="scientific">Takifugu flavidus</name>
    <name type="common">sansaifugu</name>
    <dbReference type="NCBI Taxonomy" id="433684"/>
    <lineage>
        <taxon>Eukaryota</taxon>
        <taxon>Metazoa</taxon>
        <taxon>Chordata</taxon>
        <taxon>Craniata</taxon>
        <taxon>Vertebrata</taxon>
        <taxon>Euteleostomi</taxon>
        <taxon>Actinopterygii</taxon>
        <taxon>Neopterygii</taxon>
        <taxon>Teleostei</taxon>
        <taxon>Neoteleostei</taxon>
        <taxon>Acanthomorphata</taxon>
        <taxon>Eupercaria</taxon>
        <taxon>Tetraodontiformes</taxon>
        <taxon>Tetradontoidea</taxon>
        <taxon>Tetraodontidae</taxon>
        <taxon>Takifugu</taxon>
    </lineage>
</organism>
<comment type="subcellular location">
    <subcellularLocation>
        <location evidence="1">Mitochondrion membrane</location>
        <topology evidence="1">Multi-pass membrane protein</topology>
    </subcellularLocation>
</comment>
<evidence type="ECO:0000313" key="7">
    <source>
        <dbReference type="EMBL" id="TWW54989.1"/>
    </source>
</evidence>